<dbReference type="PANTHER" id="PTHR30346">
    <property type="entry name" value="TRANSCRIPTIONAL DUAL REGULATOR HCAR-RELATED"/>
    <property type="match status" value="1"/>
</dbReference>
<proteinExistence type="inferred from homology"/>
<dbReference type="InterPro" id="IPR036388">
    <property type="entry name" value="WH-like_DNA-bd_sf"/>
</dbReference>
<dbReference type="STRING" id="1075417.SAMN05421823_11443"/>
<dbReference type="GO" id="GO:0003677">
    <property type="term" value="F:DNA binding"/>
    <property type="evidence" value="ECO:0007669"/>
    <property type="project" value="UniProtKB-KW"/>
</dbReference>
<dbReference type="GO" id="GO:0003700">
    <property type="term" value="F:DNA-binding transcription factor activity"/>
    <property type="evidence" value="ECO:0007669"/>
    <property type="project" value="InterPro"/>
</dbReference>
<evidence type="ECO:0000256" key="1">
    <source>
        <dbReference type="ARBA" id="ARBA00009437"/>
    </source>
</evidence>
<dbReference type="AlphaFoldDB" id="A0A1G9TK96"/>
<dbReference type="InterPro" id="IPR000847">
    <property type="entry name" value="LysR_HTH_N"/>
</dbReference>
<keyword evidence="2" id="KW-0805">Transcription regulation</keyword>
<dbReference type="OrthoDB" id="9803735at2"/>
<dbReference type="SUPFAM" id="SSF46785">
    <property type="entry name" value="Winged helix' DNA-binding domain"/>
    <property type="match status" value="1"/>
</dbReference>
<evidence type="ECO:0000256" key="2">
    <source>
        <dbReference type="ARBA" id="ARBA00023015"/>
    </source>
</evidence>
<keyword evidence="7" id="KW-1185">Reference proteome</keyword>
<protein>
    <submittedName>
        <fullName evidence="6">DNA-binding transcriptional regulator, LysR family</fullName>
    </submittedName>
</protein>
<evidence type="ECO:0000313" key="6">
    <source>
        <dbReference type="EMBL" id="SDM48090.1"/>
    </source>
</evidence>
<dbReference type="Gene3D" id="1.10.10.10">
    <property type="entry name" value="Winged helix-like DNA-binding domain superfamily/Winged helix DNA-binding domain"/>
    <property type="match status" value="1"/>
</dbReference>
<evidence type="ECO:0000259" key="5">
    <source>
        <dbReference type="PROSITE" id="PS50931"/>
    </source>
</evidence>
<dbReference type="PROSITE" id="PS50931">
    <property type="entry name" value="HTH_LYSR"/>
    <property type="match status" value="1"/>
</dbReference>
<dbReference type="Proteomes" id="UP000198510">
    <property type="component" value="Unassembled WGS sequence"/>
</dbReference>
<keyword evidence="3 6" id="KW-0238">DNA-binding</keyword>
<dbReference type="FunFam" id="1.10.10.10:FF:000001">
    <property type="entry name" value="LysR family transcriptional regulator"/>
    <property type="match status" value="1"/>
</dbReference>
<dbReference type="InterPro" id="IPR036390">
    <property type="entry name" value="WH_DNA-bd_sf"/>
</dbReference>
<evidence type="ECO:0000313" key="7">
    <source>
        <dbReference type="Proteomes" id="UP000198510"/>
    </source>
</evidence>
<gene>
    <name evidence="6" type="ORF">SAMN05421823_11443</name>
</gene>
<dbReference type="Pfam" id="PF03466">
    <property type="entry name" value="LysR_substrate"/>
    <property type="match status" value="1"/>
</dbReference>
<sequence>MDLQQIRYFITLARELHFWHTAEKMYITQSALSRQIKSLEEELGVQLFERTKRSVKLTAAGAFLRDRWELLLDEIDQIHRQARKMHAGAYGALVMGYPGSIAYGFLPEVLARVAHSFPELKIELIEPTDIQLEQLLLQDKMDLAFRREPAQNPTLASVCLYSEPFSVVVPMAHPLQAHTFRGLEDLKAERFILSGLHHPTFYASCLRQLFQENQFEPDVYIESDFGAMILSLVAKGLGVTILPSSYAYSSLPGVRFIDLPQTISLYALWRKDNASPVVRNVLQQAQQLAETFRSQDRDSASAL</sequence>
<dbReference type="PRINTS" id="PR00039">
    <property type="entry name" value="HTHLYSR"/>
</dbReference>
<evidence type="ECO:0000256" key="4">
    <source>
        <dbReference type="ARBA" id="ARBA00023163"/>
    </source>
</evidence>
<comment type="similarity">
    <text evidence="1">Belongs to the LysR transcriptional regulatory family.</text>
</comment>
<dbReference type="EMBL" id="FNFO01000014">
    <property type="protein sequence ID" value="SDM48090.1"/>
    <property type="molecule type" value="Genomic_DNA"/>
</dbReference>
<dbReference type="Gene3D" id="3.40.190.10">
    <property type="entry name" value="Periplasmic binding protein-like II"/>
    <property type="match status" value="2"/>
</dbReference>
<accession>A0A1G9TK96</accession>
<dbReference type="CDD" id="cd08414">
    <property type="entry name" value="PBP2_LTTR_aromatics_like"/>
    <property type="match status" value="1"/>
</dbReference>
<name>A0A1G9TK96_9BACT</name>
<dbReference type="GO" id="GO:0032993">
    <property type="term" value="C:protein-DNA complex"/>
    <property type="evidence" value="ECO:0007669"/>
    <property type="project" value="TreeGrafter"/>
</dbReference>
<dbReference type="InterPro" id="IPR005119">
    <property type="entry name" value="LysR_subst-bd"/>
</dbReference>
<dbReference type="PANTHER" id="PTHR30346:SF28">
    <property type="entry name" value="HTH-TYPE TRANSCRIPTIONAL REGULATOR CYNR"/>
    <property type="match status" value="1"/>
</dbReference>
<feature type="domain" description="HTH lysR-type" evidence="5">
    <location>
        <begin position="1"/>
        <end position="58"/>
    </location>
</feature>
<dbReference type="Pfam" id="PF00126">
    <property type="entry name" value="HTH_1"/>
    <property type="match status" value="1"/>
</dbReference>
<dbReference type="RefSeq" id="WP_089687867.1">
    <property type="nucleotide sequence ID" value="NZ_FNFO01000014.1"/>
</dbReference>
<dbReference type="SUPFAM" id="SSF53850">
    <property type="entry name" value="Periplasmic binding protein-like II"/>
    <property type="match status" value="1"/>
</dbReference>
<evidence type="ECO:0000256" key="3">
    <source>
        <dbReference type="ARBA" id="ARBA00023125"/>
    </source>
</evidence>
<reference evidence="6 7" key="1">
    <citation type="submission" date="2016-10" db="EMBL/GenBank/DDBJ databases">
        <authorList>
            <person name="de Groot N.N."/>
        </authorList>
    </citation>
    <scope>NUCLEOTIDE SEQUENCE [LARGE SCALE GENOMIC DNA]</scope>
    <source>
        <strain evidence="6 7">DSM 25186</strain>
    </source>
</reference>
<keyword evidence="4" id="KW-0804">Transcription</keyword>
<organism evidence="6 7">
    <name type="scientific">Catalinimonas alkaloidigena</name>
    <dbReference type="NCBI Taxonomy" id="1075417"/>
    <lineage>
        <taxon>Bacteria</taxon>
        <taxon>Pseudomonadati</taxon>
        <taxon>Bacteroidota</taxon>
        <taxon>Cytophagia</taxon>
        <taxon>Cytophagales</taxon>
        <taxon>Catalimonadaceae</taxon>
        <taxon>Catalinimonas</taxon>
    </lineage>
</organism>